<dbReference type="Proteomes" id="UP001195483">
    <property type="component" value="Unassembled WGS sequence"/>
</dbReference>
<proteinExistence type="predicted"/>
<keyword evidence="1" id="KW-0732">Signal</keyword>
<reference evidence="2" key="2">
    <citation type="journal article" date="2021" name="Genome Biol. Evol.">
        <title>Developing a high-quality reference genome for a parasitic bivalve with doubly uniparental inheritance (Bivalvia: Unionida).</title>
        <authorList>
            <person name="Smith C.H."/>
        </authorList>
    </citation>
    <scope>NUCLEOTIDE SEQUENCE</scope>
    <source>
        <strain evidence="2">CHS0354</strain>
        <tissue evidence="2">Mantle</tissue>
    </source>
</reference>
<evidence type="ECO:0000313" key="3">
    <source>
        <dbReference type="Proteomes" id="UP001195483"/>
    </source>
</evidence>
<reference evidence="2" key="3">
    <citation type="submission" date="2023-05" db="EMBL/GenBank/DDBJ databases">
        <authorList>
            <person name="Smith C.H."/>
        </authorList>
    </citation>
    <scope>NUCLEOTIDE SEQUENCE</scope>
    <source>
        <strain evidence="2">CHS0354</strain>
        <tissue evidence="2">Mantle</tissue>
    </source>
</reference>
<evidence type="ECO:0000256" key="1">
    <source>
        <dbReference type="SAM" id="SignalP"/>
    </source>
</evidence>
<name>A0AAE0W473_9BIVA</name>
<feature type="chain" id="PRO_5042001676" evidence="1">
    <location>
        <begin position="20"/>
        <end position="185"/>
    </location>
</feature>
<evidence type="ECO:0000313" key="2">
    <source>
        <dbReference type="EMBL" id="KAK3600449.1"/>
    </source>
</evidence>
<comment type="caution">
    <text evidence="2">The sequence shown here is derived from an EMBL/GenBank/DDBJ whole genome shotgun (WGS) entry which is preliminary data.</text>
</comment>
<protein>
    <submittedName>
        <fullName evidence="2">Uncharacterized protein</fullName>
    </submittedName>
</protein>
<accession>A0AAE0W473</accession>
<sequence>MMNRSFLAIVLVATGSIQTENNTNFTQQNQHLDLIKSSNVNDEFTAGNTKCRIDSKCGYHQGTEYCWCYTDYSDNWGYCCIEHCRKSDKDYFWCPAGKSWKYWQYCGGYKVKDVTGRPCLETHKCGAHYEEGENGFYWCFVDLNRNWGYCCKPLHRCSYYGKSYTWCYITIRDYDYNWAYCTKDG</sequence>
<gene>
    <name evidence="2" type="ORF">CHS0354_037855</name>
</gene>
<reference evidence="2" key="1">
    <citation type="journal article" date="2021" name="Genome Biol. Evol.">
        <title>A High-Quality Reference Genome for a Parasitic Bivalve with Doubly Uniparental Inheritance (Bivalvia: Unionida).</title>
        <authorList>
            <person name="Smith C.H."/>
        </authorList>
    </citation>
    <scope>NUCLEOTIDE SEQUENCE</scope>
    <source>
        <strain evidence="2">CHS0354</strain>
    </source>
</reference>
<feature type="signal peptide" evidence="1">
    <location>
        <begin position="1"/>
        <end position="19"/>
    </location>
</feature>
<dbReference type="EMBL" id="JAEAOA010002213">
    <property type="protein sequence ID" value="KAK3600449.1"/>
    <property type="molecule type" value="Genomic_DNA"/>
</dbReference>
<dbReference type="AlphaFoldDB" id="A0AAE0W473"/>
<keyword evidence="3" id="KW-1185">Reference proteome</keyword>
<organism evidence="2 3">
    <name type="scientific">Potamilus streckersoni</name>
    <dbReference type="NCBI Taxonomy" id="2493646"/>
    <lineage>
        <taxon>Eukaryota</taxon>
        <taxon>Metazoa</taxon>
        <taxon>Spiralia</taxon>
        <taxon>Lophotrochozoa</taxon>
        <taxon>Mollusca</taxon>
        <taxon>Bivalvia</taxon>
        <taxon>Autobranchia</taxon>
        <taxon>Heteroconchia</taxon>
        <taxon>Palaeoheterodonta</taxon>
        <taxon>Unionida</taxon>
        <taxon>Unionoidea</taxon>
        <taxon>Unionidae</taxon>
        <taxon>Ambleminae</taxon>
        <taxon>Lampsilini</taxon>
        <taxon>Potamilus</taxon>
    </lineage>
</organism>